<dbReference type="EMBL" id="DS028095">
    <property type="protein sequence ID" value="KMP04646.1"/>
    <property type="molecule type" value="Genomic_DNA"/>
</dbReference>
<sequence>MRPEIRDNIRTYFSESGTNLEHVAAFSHRDREAAVLIGLVFTRRSTMVTFDLHRFFLQTSSQDGGMLFGDLVLGWGSRFSKKLNPVSLCGSSDSKPARPRLRTD</sequence>
<evidence type="ECO:0000313" key="1">
    <source>
        <dbReference type="EMBL" id="KMP04646.1"/>
    </source>
</evidence>
<dbReference type="AlphaFoldDB" id="A0A0J6Y7J8"/>
<proteinExistence type="predicted"/>
<evidence type="ECO:0000313" key="2">
    <source>
        <dbReference type="Proteomes" id="UP000054565"/>
    </source>
</evidence>
<accession>A0A0J6Y7J8</accession>
<dbReference type="Proteomes" id="UP000054565">
    <property type="component" value="Unassembled WGS sequence"/>
</dbReference>
<protein>
    <submittedName>
        <fullName evidence="1">Uncharacterized protein</fullName>
    </submittedName>
</protein>
<name>A0A0J6Y7J8_COCIT</name>
<gene>
    <name evidence="1" type="ORF">CIRG_04327</name>
</gene>
<organism evidence="1 2">
    <name type="scientific">Coccidioides immitis RMSCC 2394</name>
    <dbReference type="NCBI Taxonomy" id="404692"/>
    <lineage>
        <taxon>Eukaryota</taxon>
        <taxon>Fungi</taxon>
        <taxon>Dikarya</taxon>
        <taxon>Ascomycota</taxon>
        <taxon>Pezizomycotina</taxon>
        <taxon>Eurotiomycetes</taxon>
        <taxon>Eurotiomycetidae</taxon>
        <taxon>Onygenales</taxon>
        <taxon>Onygenaceae</taxon>
        <taxon>Coccidioides</taxon>
    </lineage>
</organism>
<reference evidence="2" key="1">
    <citation type="journal article" date="2010" name="Genome Res.">
        <title>Population genomic sequencing of Coccidioides fungi reveals recent hybridization and transposon control.</title>
        <authorList>
            <person name="Neafsey D.E."/>
            <person name="Barker B.M."/>
            <person name="Sharpton T.J."/>
            <person name="Stajich J.E."/>
            <person name="Park D.J."/>
            <person name="Whiston E."/>
            <person name="Hung C.-Y."/>
            <person name="McMahan C."/>
            <person name="White J."/>
            <person name="Sykes S."/>
            <person name="Heiman D."/>
            <person name="Young S."/>
            <person name="Zeng Q."/>
            <person name="Abouelleil A."/>
            <person name="Aftuck L."/>
            <person name="Bessette D."/>
            <person name="Brown A."/>
            <person name="FitzGerald M."/>
            <person name="Lui A."/>
            <person name="Macdonald J.P."/>
            <person name="Priest M."/>
            <person name="Orbach M.J."/>
            <person name="Galgiani J.N."/>
            <person name="Kirkland T.N."/>
            <person name="Cole G.T."/>
            <person name="Birren B.W."/>
            <person name="Henn M.R."/>
            <person name="Taylor J.W."/>
            <person name="Rounsley S.D."/>
        </authorList>
    </citation>
    <scope>NUCLEOTIDE SEQUENCE [LARGE SCALE GENOMIC DNA]</scope>
    <source>
        <strain evidence="2">RMSCC 2394</strain>
    </source>
</reference>